<name>A0A1I7IVH8_9BACL</name>
<protein>
    <submittedName>
        <fullName evidence="1">Predicted thiol-disulfide oxidoreductase YuxK, DCC family</fullName>
    </submittedName>
</protein>
<evidence type="ECO:0000313" key="2">
    <source>
        <dbReference type="Proteomes" id="UP000183508"/>
    </source>
</evidence>
<dbReference type="EMBL" id="FPBV01000007">
    <property type="protein sequence ID" value="SFU76945.1"/>
    <property type="molecule type" value="Genomic_DNA"/>
</dbReference>
<proteinExistence type="predicted"/>
<dbReference type="AlphaFoldDB" id="A0A1I7IVH8"/>
<organism evidence="1 2">
    <name type="scientific">Alicyclobacillus macrosporangiidus</name>
    <dbReference type="NCBI Taxonomy" id="392015"/>
    <lineage>
        <taxon>Bacteria</taxon>
        <taxon>Bacillati</taxon>
        <taxon>Bacillota</taxon>
        <taxon>Bacilli</taxon>
        <taxon>Bacillales</taxon>
        <taxon>Alicyclobacillaceae</taxon>
        <taxon>Alicyclobacillus</taxon>
    </lineage>
</organism>
<gene>
    <name evidence="1" type="ORF">SAMN05421543_107153</name>
</gene>
<dbReference type="PANTHER" id="PTHR34290">
    <property type="entry name" value="SI:CH73-390P7.2"/>
    <property type="match status" value="1"/>
</dbReference>
<dbReference type="PANTHER" id="PTHR34290:SF2">
    <property type="entry name" value="OS04G0668800 PROTEIN"/>
    <property type="match status" value="1"/>
</dbReference>
<accession>A0A1I7IVH8</accession>
<dbReference type="InterPro" id="IPR007263">
    <property type="entry name" value="DCC1-like"/>
</dbReference>
<reference evidence="2" key="1">
    <citation type="submission" date="2016-10" db="EMBL/GenBank/DDBJ databases">
        <authorList>
            <person name="Varghese N."/>
        </authorList>
    </citation>
    <scope>NUCLEOTIDE SEQUENCE [LARGE SCALE GENOMIC DNA]</scope>
    <source>
        <strain evidence="2">DSM 17980</strain>
    </source>
</reference>
<dbReference type="STRING" id="392015.SAMN05421543_107153"/>
<keyword evidence="2" id="KW-1185">Reference proteome</keyword>
<dbReference type="InterPro" id="IPR044691">
    <property type="entry name" value="DCC1_Trx"/>
</dbReference>
<dbReference type="Pfam" id="PF04134">
    <property type="entry name" value="DCC1-like"/>
    <property type="match status" value="1"/>
</dbReference>
<evidence type="ECO:0000313" key="1">
    <source>
        <dbReference type="EMBL" id="SFU76945.1"/>
    </source>
</evidence>
<dbReference type="OrthoDB" id="9785438at2"/>
<dbReference type="GO" id="GO:0015035">
    <property type="term" value="F:protein-disulfide reductase activity"/>
    <property type="evidence" value="ECO:0007669"/>
    <property type="project" value="InterPro"/>
</dbReference>
<sequence>MAARRFTVLYDAQCPLCVRAAAWLRARDKSGQLHFRPAQDSGFVGACRLDPRAVLEEMHVVSDTGEVRRGADAVVWVMSQLSGYRWLGILYGIPGMRAAARSVYRAVAARRMRHPK</sequence>
<dbReference type="Proteomes" id="UP000183508">
    <property type="component" value="Unassembled WGS sequence"/>
</dbReference>
<dbReference type="RefSeq" id="WP_139234626.1">
    <property type="nucleotide sequence ID" value="NZ_FPBV01000007.1"/>
</dbReference>